<dbReference type="GO" id="GO:0003868">
    <property type="term" value="F:4-hydroxyphenylpyruvate dioxygenase activity"/>
    <property type="evidence" value="ECO:0007669"/>
    <property type="project" value="InterPro"/>
</dbReference>
<dbReference type="SUPFAM" id="SSF54593">
    <property type="entry name" value="Glyoxalase/Bleomycin resistance protein/Dihydroxybiphenyl dioxygenase"/>
    <property type="match status" value="1"/>
</dbReference>
<evidence type="ECO:0000256" key="2">
    <source>
        <dbReference type="ARBA" id="ARBA00005877"/>
    </source>
</evidence>
<dbReference type="PANTHER" id="PTHR11959:SF1">
    <property type="entry name" value="4-HYDROXYPHENYLPYRUVATE DIOXYGENASE"/>
    <property type="match status" value="1"/>
</dbReference>
<dbReference type="FunFam" id="3.10.180.10:FF:000001">
    <property type="entry name" value="4-hydroxyphenylpyruvate dioxygenase"/>
    <property type="match status" value="1"/>
</dbReference>
<keyword evidence="9 12" id="KW-0408">Iron</keyword>
<evidence type="ECO:0000256" key="8">
    <source>
        <dbReference type="ARBA" id="ARBA00023002"/>
    </source>
</evidence>
<keyword evidence="5" id="KW-0677">Repeat</keyword>
<dbReference type="GO" id="GO:0046872">
    <property type="term" value="F:metal ion binding"/>
    <property type="evidence" value="ECO:0007669"/>
    <property type="project" value="UniProtKB-KW"/>
</dbReference>
<reference evidence="14" key="1">
    <citation type="submission" date="2021-12" db="EMBL/GenBank/DDBJ databases">
        <title>Curvularia clavata genome.</title>
        <authorList>
            <person name="Cao Y."/>
        </authorList>
    </citation>
    <scope>NUCLEOTIDE SEQUENCE</scope>
    <source>
        <strain evidence="14">Yc1106</strain>
    </source>
</reference>
<evidence type="ECO:0000256" key="5">
    <source>
        <dbReference type="ARBA" id="ARBA00022737"/>
    </source>
</evidence>
<dbReference type="InterPro" id="IPR037523">
    <property type="entry name" value="VOC_core"/>
</dbReference>
<dbReference type="NCBIfam" id="TIGR01263">
    <property type="entry name" value="4HPPD"/>
    <property type="match status" value="1"/>
</dbReference>
<keyword evidence="6" id="KW-0828">Tyrosine catabolism</keyword>
<comment type="pathway">
    <text evidence="1">Amino-acid degradation; L-phenylalanine degradation; acetoacetate and fumarate from L-phenylalanine: step 3/6.</text>
</comment>
<dbReference type="InterPro" id="IPR029068">
    <property type="entry name" value="Glyas_Bleomycin-R_OHBP_Dase"/>
</dbReference>
<feature type="binding site" evidence="12">
    <location>
        <position position="206"/>
    </location>
    <ligand>
        <name>Fe cation</name>
        <dbReference type="ChEBI" id="CHEBI:24875"/>
    </ligand>
</feature>
<evidence type="ECO:0000313" key="14">
    <source>
        <dbReference type="EMBL" id="USP80790.1"/>
    </source>
</evidence>
<feature type="binding site" evidence="12">
    <location>
        <position position="289"/>
    </location>
    <ligand>
        <name>Fe cation</name>
        <dbReference type="ChEBI" id="CHEBI:24875"/>
    </ligand>
</feature>
<evidence type="ECO:0000256" key="12">
    <source>
        <dbReference type="PIRSR" id="PIRSR009283-1"/>
    </source>
</evidence>
<evidence type="ECO:0000259" key="13">
    <source>
        <dbReference type="PROSITE" id="PS51819"/>
    </source>
</evidence>
<evidence type="ECO:0000256" key="7">
    <source>
        <dbReference type="ARBA" id="ARBA00022964"/>
    </source>
</evidence>
<evidence type="ECO:0000256" key="11">
    <source>
        <dbReference type="PIRNR" id="PIRNR009283"/>
    </source>
</evidence>
<dbReference type="Proteomes" id="UP001056012">
    <property type="component" value="Chromosome 6"/>
</dbReference>
<protein>
    <recommendedName>
        <fullName evidence="3 11">4-hydroxyphenylpyruvate dioxygenase</fullName>
    </recommendedName>
</protein>
<evidence type="ECO:0000256" key="6">
    <source>
        <dbReference type="ARBA" id="ARBA00022878"/>
    </source>
</evidence>
<dbReference type="InterPro" id="IPR004360">
    <property type="entry name" value="Glyas_Fos-R_dOase_dom"/>
</dbReference>
<dbReference type="PANTHER" id="PTHR11959">
    <property type="entry name" value="4-HYDROXYPHENYLPYRUVATE DIOXYGENASE"/>
    <property type="match status" value="1"/>
</dbReference>
<name>A0A9Q8ZEK0_CURCL</name>
<feature type="domain" description="VOC" evidence="13">
    <location>
        <begin position="203"/>
        <end position="361"/>
    </location>
</feature>
<evidence type="ECO:0000256" key="9">
    <source>
        <dbReference type="ARBA" id="ARBA00023004"/>
    </source>
</evidence>
<gene>
    <name evidence="14" type="ORF">yc1106_08064</name>
</gene>
<dbReference type="InterPro" id="IPR041736">
    <property type="entry name" value="4OHPhenylPyrv_dOase_N"/>
</dbReference>
<accession>A0A9Q8ZEK0</accession>
<dbReference type="CDD" id="cd08342">
    <property type="entry name" value="HPPD_N_like"/>
    <property type="match status" value="1"/>
</dbReference>
<feature type="binding site" evidence="12">
    <location>
        <position position="372"/>
    </location>
    <ligand>
        <name>Fe cation</name>
        <dbReference type="ChEBI" id="CHEBI:24875"/>
    </ligand>
</feature>
<keyword evidence="7 14" id="KW-0223">Dioxygenase</keyword>
<keyword evidence="8" id="KW-0560">Oxidoreductase</keyword>
<dbReference type="InterPro" id="IPR041735">
    <property type="entry name" value="4OHPhenylPyrv_dOase_C"/>
</dbReference>
<dbReference type="GO" id="GO:0006572">
    <property type="term" value="P:L-tyrosine catabolic process"/>
    <property type="evidence" value="ECO:0007669"/>
    <property type="project" value="UniProtKB-KW"/>
</dbReference>
<keyword evidence="10" id="KW-0585">Phenylalanine catabolism</keyword>
<keyword evidence="4 12" id="KW-0479">Metal-binding</keyword>
<comment type="cofactor">
    <cofactor evidence="12">
        <name>Fe cation</name>
        <dbReference type="ChEBI" id="CHEBI:24875"/>
    </cofactor>
    <text evidence="12">Binds 1 Fe cation per subunit.</text>
</comment>
<evidence type="ECO:0000256" key="4">
    <source>
        <dbReference type="ARBA" id="ARBA00022723"/>
    </source>
</evidence>
<dbReference type="Gene3D" id="3.10.180.10">
    <property type="entry name" value="2,3-Dihydroxybiphenyl 1,2-Dioxygenase, domain 1"/>
    <property type="match status" value="2"/>
</dbReference>
<dbReference type="AlphaFoldDB" id="A0A9Q8ZEK0"/>
<evidence type="ECO:0000256" key="3">
    <source>
        <dbReference type="ARBA" id="ARBA00013222"/>
    </source>
</evidence>
<comment type="similarity">
    <text evidence="2 11">Belongs to the 4HPPD family.</text>
</comment>
<feature type="domain" description="VOC" evidence="13">
    <location>
        <begin position="27"/>
        <end position="171"/>
    </location>
</feature>
<dbReference type="Pfam" id="PF00903">
    <property type="entry name" value="Glyoxalase"/>
    <property type="match status" value="2"/>
</dbReference>
<evidence type="ECO:0000256" key="1">
    <source>
        <dbReference type="ARBA" id="ARBA00005162"/>
    </source>
</evidence>
<dbReference type="InterPro" id="IPR005956">
    <property type="entry name" value="4OHPhenylPyrv_dOase"/>
</dbReference>
<keyword evidence="15" id="KW-1185">Reference proteome</keyword>
<proteinExistence type="inferred from homology"/>
<dbReference type="VEuPathDB" id="FungiDB:yc1106_08064"/>
<organism evidence="14 15">
    <name type="scientific">Curvularia clavata</name>
    <dbReference type="NCBI Taxonomy" id="95742"/>
    <lineage>
        <taxon>Eukaryota</taxon>
        <taxon>Fungi</taxon>
        <taxon>Dikarya</taxon>
        <taxon>Ascomycota</taxon>
        <taxon>Pezizomycotina</taxon>
        <taxon>Dothideomycetes</taxon>
        <taxon>Pleosporomycetidae</taxon>
        <taxon>Pleosporales</taxon>
        <taxon>Pleosporineae</taxon>
        <taxon>Pleosporaceae</taxon>
        <taxon>Curvularia</taxon>
    </lineage>
</organism>
<dbReference type="GO" id="GO:0006559">
    <property type="term" value="P:L-phenylalanine catabolic process"/>
    <property type="evidence" value="ECO:0007669"/>
    <property type="project" value="UniProtKB-KW"/>
</dbReference>
<evidence type="ECO:0000313" key="15">
    <source>
        <dbReference type="Proteomes" id="UP001056012"/>
    </source>
</evidence>
<dbReference type="FunFam" id="3.10.180.10:FF:000020">
    <property type="entry name" value="4-hydroxyphenylpyruvate dioxygenase"/>
    <property type="match status" value="1"/>
</dbReference>
<sequence length="405" mass="45256">MAPAAISPPSSPRPDNATASDISSYRGYHHVHWYVGNAKQAAAFYVARMGFERVAYCGLETGSRAIASHVVRNGDITFVLTSPLRCLEQGSRFSPEDEQLLKEIHAHQERHGDAVKDVAFEVDNVDAIYSAAVAAGAVSIKEPHTESDSNGSVRLATIRTYGDTTHTLIQKQGYNGIFLPGYRAEPNSRDPLSSFLPSIHLSAIDHCVGNQDWDEMENACDYYEKVLGFHRFWSVDDKDICTEYSALKSIVMSSPNDVVKMPINEPAKGKKQSQIEEYVDFYGGPGVQHIALRTTDIISAITNLKARGVEFIKVPETYYESMRMRLKKAGLTLNEDFEVLKSLDILIDFDEGGYLLQLFTKHLMDRPTVFIEIIQRNNFDGFGAGNFKSLFEAIEREQELRGNLV</sequence>
<dbReference type="CDD" id="cd07250">
    <property type="entry name" value="HPPD_C_like"/>
    <property type="match status" value="1"/>
</dbReference>
<evidence type="ECO:0000256" key="10">
    <source>
        <dbReference type="ARBA" id="ARBA00023232"/>
    </source>
</evidence>
<dbReference type="PROSITE" id="PS51819">
    <property type="entry name" value="VOC"/>
    <property type="match status" value="2"/>
</dbReference>
<dbReference type="EMBL" id="CP089279">
    <property type="protein sequence ID" value="USP80790.1"/>
    <property type="molecule type" value="Genomic_DNA"/>
</dbReference>
<dbReference type="OrthoDB" id="414569at2759"/>
<dbReference type="PIRSF" id="PIRSF009283">
    <property type="entry name" value="HPP_dOase"/>
    <property type="match status" value="1"/>
</dbReference>